<dbReference type="InterPro" id="IPR027417">
    <property type="entry name" value="P-loop_NTPase"/>
</dbReference>
<proteinExistence type="predicted"/>
<dbReference type="InterPro" id="IPR036052">
    <property type="entry name" value="TrpB-like_PALP_sf"/>
</dbReference>
<dbReference type="InterPro" id="IPR043129">
    <property type="entry name" value="ATPase_NBD"/>
</dbReference>
<comment type="caution">
    <text evidence="1">The sequence shown here is derived from an EMBL/GenBank/DDBJ whole genome shotgun (WGS) entry which is preliminary data.</text>
</comment>
<dbReference type="Pfam" id="PF00022">
    <property type="entry name" value="Actin"/>
    <property type="match status" value="1"/>
</dbReference>
<name>A0A2U1P8V2_ARTAN</name>
<accession>A0A2U1P8V2</accession>
<dbReference type="OrthoDB" id="10259545at2759"/>
<dbReference type="STRING" id="35608.A0A2U1P8V2"/>
<dbReference type="InterPro" id="IPR004000">
    <property type="entry name" value="Actin"/>
</dbReference>
<dbReference type="EMBL" id="PKPP01001502">
    <property type="protein sequence ID" value="PWA82176.1"/>
    <property type="molecule type" value="Genomic_DNA"/>
</dbReference>
<dbReference type="Gene3D" id="3.30.420.40">
    <property type="match status" value="1"/>
</dbReference>
<dbReference type="Gene3D" id="3.40.50.1100">
    <property type="match status" value="1"/>
</dbReference>
<dbReference type="Proteomes" id="UP000245207">
    <property type="component" value="Unassembled WGS sequence"/>
</dbReference>
<evidence type="ECO:0000313" key="1">
    <source>
        <dbReference type="EMBL" id="PWA82176.1"/>
    </source>
</evidence>
<protein>
    <submittedName>
        <fullName evidence="1">Cysteine synthase, chloroplastic/chromoplastic</fullName>
    </submittedName>
</protein>
<dbReference type="PANTHER" id="PTHR11937">
    <property type="entry name" value="ACTIN"/>
    <property type="match status" value="1"/>
</dbReference>
<keyword evidence="2" id="KW-1185">Reference proteome</keyword>
<sequence length="184" mass="20713">MGVGFEDFTSDKTVLKYMTDETLLRELLGDPDLSSYRAFSSSYEAPLNLRSNREKMTQNMFETFNVRVVYVAIQVVLQLYASSCTTENKGPHNFRTTLECWSCNSAIWEESPFKSSFCTRIHVVLPTTLQVGISSGGAAATKVGKRPENIGKLIVVVFPSFGEEYLTILFQSIWEECETMQAES</sequence>
<organism evidence="1 2">
    <name type="scientific">Artemisia annua</name>
    <name type="common">Sweet wormwood</name>
    <dbReference type="NCBI Taxonomy" id="35608"/>
    <lineage>
        <taxon>Eukaryota</taxon>
        <taxon>Viridiplantae</taxon>
        <taxon>Streptophyta</taxon>
        <taxon>Embryophyta</taxon>
        <taxon>Tracheophyta</taxon>
        <taxon>Spermatophyta</taxon>
        <taxon>Magnoliopsida</taxon>
        <taxon>eudicotyledons</taxon>
        <taxon>Gunneridae</taxon>
        <taxon>Pentapetalae</taxon>
        <taxon>asterids</taxon>
        <taxon>campanulids</taxon>
        <taxon>Asterales</taxon>
        <taxon>Asteraceae</taxon>
        <taxon>Asteroideae</taxon>
        <taxon>Anthemideae</taxon>
        <taxon>Artemisiinae</taxon>
        <taxon>Artemisia</taxon>
    </lineage>
</organism>
<reference evidence="1 2" key="1">
    <citation type="journal article" date="2018" name="Mol. Plant">
        <title>The genome of Artemisia annua provides insight into the evolution of Asteraceae family and artemisinin biosynthesis.</title>
        <authorList>
            <person name="Shen Q."/>
            <person name="Zhang L."/>
            <person name="Liao Z."/>
            <person name="Wang S."/>
            <person name="Yan T."/>
            <person name="Shi P."/>
            <person name="Liu M."/>
            <person name="Fu X."/>
            <person name="Pan Q."/>
            <person name="Wang Y."/>
            <person name="Lv Z."/>
            <person name="Lu X."/>
            <person name="Zhang F."/>
            <person name="Jiang W."/>
            <person name="Ma Y."/>
            <person name="Chen M."/>
            <person name="Hao X."/>
            <person name="Li L."/>
            <person name="Tang Y."/>
            <person name="Lv G."/>
            <person name="Zhou Y."/>
            <person name="Sun X."/>
            <person name="Brodelius P.E."/>
            <person name="Rose J.K.C."/>
            <person name="Tang K."/>
        </authorList>
    </citation>
    <scope>NUCLEOTIDE SEQUENCE [LARGE SCALE GENOMIC DNA]</scope>
    <source>
        <strain evidence="2">cv. Huhao1</strain>
        <tissue evidence="1">Leaf</tissue>
    </source>
</reference>
<dbReference type="Gene3D" id="3.40.50.300">
    <property type="entry name" value="P-loop containing nucleotide triphosphate hydrolases"/>
    <property type="match status" value="1"/>
</dbReference>
<dbReference type="SUPFAM" id="SSF53067">
    <property type="entry name" value="Actin-like ATPase domain"/>
    <property type="match status" value="1"/>
</dbReference>
<dbReference type="AlphaFoldDB" id="A0A2U1P8V2"/>
<evidence type="ECO:0000313" key="2">
    <source>
        <dbReference type="Proteomes" id="UP000245207"/>
    </source>
</evidence>
<gene>
    <name evidence="1" type="ORF">CTI12_AA180350</name>
</gene>